<reference evidence="2" key="1">
    <citation type="submission" date="2020-07" db="EMBL/GenBank/DDBJ databases">
        <title>Multicomponent nature underlies the extraordinary mechanical properties of spider dragline silk.</title>
        <authorList>
            <person name="Kono N."/>
            <person name="Nakamura H."/>
            <person name="Mori M."/>
            <person name="Yoshida Y."/>
            <person name="Ohtoshi R."/>
            <person name="Malay A.D."/>
            <person name="Moran D.A.P."/>
            <person name="Tomita M."/>
            <person name="Numata K."/>
            <person name="Arakawa K."/>
        </authorList>
    </citation>
    <scope>NUCLEOTIDE SEQUENCE</scope>
</reference>
<gene>
    <name evidence="2" type="ORF">TNCT_337201</name>
</gene>
<organism evidence="2 3">
    <name type="scientific">Trichonephila clavata</name>
    <name type="common">Joro spider</name>
    <name type="synonym">Nephila clavata</name>
    <dbReference type="NCBI Taxonomy" id="2740835"/>
    <lineage>
        <taxon>Eukaryota</taxon>
        <taxon>Metazoa</taxon>
        <taxon>Ecdysozoa</taxon>
        <taxon>Arthropoda</taxon>
        <taxon>Chelicerata</taxon>
        <taxon>Arachnida</taxon>
        <taxon>Araneae</taxon>
        <taxon>Araneomorphae</taxon>
        <taxon>Entelegynae</taxon>
        <taxon>Araneoidea</taxon>
        <taxon>Nephilidae</taxon>
        <taxon>Trichonephila</taxon>
    </lineage>
</organism>
<keyword evidence="3" id="KW-1185">Reference proteome</keyword>
<name>A0A8X6KKZ7_TRICU</name>
<comment type="caution">
    <text evidence="2">The sequence shown here is derived from an EMBL/GenBank/DDBJ whole genome shotgun (WGS) entry which is preliminary data.</text>
</comment>
<proteinExistence type="predicted"/>
<protein>
    <submittedName>
        <fullName evidence="2">Uncharacterized protein</fullName>
    </submittedName>
</protein>
<dbReference type="EMBL" id="BMAO01001661">
    <property type="protein sequence ID" value="GFQ75063.1"/>
    <property type="molecule type" value="Genomic_DNA"/>
</dbReference>
<dbReference type="OrthoDB" id="10448209at2759"/>
<evidence type="ECO:0000313" key="3">
    <source>
        <dbReference type="Proteomes" id="UP000887116"/>
    </source>
</evidence>
<evidence type="ECO:0000313" key="2">
    <source>
        <dbReference type="EMBL" id="GFQ75063.1"/>
    </source>
</evidence>
<evidence type="ECO:0000256" key="1">
    <source>
        <dbReference type="SAM" id="MobiDB-lite"/>
    </source>
</evidence>
<feature type="region of interest" description="Disordered" evidence="1">
    <location>
        <begin position="70"/>
        <end position="94"/>
    </location>
</feature>
<accession>A0A8X6KKZ7</accession>
<dbReference type="Proteomes" id="UP000887116">
    <property type="component" value="Unassembled WGS sequence"/>
</dbReference>
<sequence length="94" mass="10315">MIKQGHCIPSEPPLNLWGTPNRSLSLIAGFSNSATHSTKTPPSQRYLVYVCKQDISLMTAFLKNRGAFDNPTTTAVTPSPPLSFDHPHKGPRKL</sequence>
<dbReference type="AlphaFoldDB" id="A0A8X6KKZ7"/>